<evidence type="ECO:0000313" key="1">
    <source>
        <dbReference type="EMBL" id="MDS1271562.1"/>
    </source>
</evidence>
<organism evidence="1 2">
    <name type="scientific">Lipingzhangella rawalii</name>
    <dbReference type="NCBI Taxonomy" id="2055835"/>
    <lineage>
        <taxon>Bacteria</taxon>
        <taxon>Bacillati</taxon>
        <taxon>Actinomycetota</taxon>
        <taxon>Actinomycetes</taxon>
        <taxon>Streptosporangiales</taxon>
        <taxon>Nocardiopsidaceae</taxon>
        <taxon>Lipingzhangella</taxon>
    </lineage>
</organism>
<protein>
    <recommendedName>
        <fullName evidence="3">HNH endonuclease</fullName>
    </recommendedName>
</protein>
<dbReference type="Proteomes" id="UP001250214">
    <property type="component" value="Unassembled WGS sequence"/>
</dbReference>
<gene>
    <name evidence="1" type="ORF">RIF23_14785</name>
</gene>
<comment type="caution">
    <text evidence="1">The sequence shown here is derived from an EMBL/GenBank/DDBJ whole genome shotgun (WGS) entry which is preliminary data.</text>
</comment>
<evidence type="ECO:0000313" key="2">
    <source>
        <dbReference type="Proteomes" id="UP001250214"/>
    </source>
</evidence>
<sequence length="153" mass="16997">MVHAHVHEPRVPLRTAEARQLLAAAMDRCKVCRWAGNTSDEAIEDMYLQWARHRTISALADWRVLRGTLRLADVTSCNGHMYWPETGPAVERGWVTVTAGTRVSVTADATEAMSYIATLDHGQRARLVDDLLDGLVGAEFFPIEKAVEANVEL</sequence>
<name>A0ABU2H978_9ACTN</name>
<evidence type="ECO:0008006" key="3">
    <source>
        <dbReference type="Google" id="ProtNLM"/>
    </source>
</evidence>
<dbReference type="RefSeq" id="WP_310913113.1">
    <property type="nucleotide sequence ID" value="NZ_JAVLVT010000006.1"/>
</dbReference>
<reference evidence="2" key="1">
    <citation type="submission" date="2023-07" db="EMBL/GenBank/DDBJ databases">
        <title>Novel species in the genus Lipingzhangella isolated from Sambhar Salt Lake.</title>
        <authorList>
            <person name="Jiya N."/>
            <person name="Kajale S."/>
            <person name="Sharma A."/>
        </authorList>
    </citation>
    <scope>NUCLEOTIDE SEQUENCE [LARGE SCALE GENOMIC DNA]</scope>
    <source>
        <strain evidence="2">LS1_29</strain>
    </source>
</reference>
<proteinExistence type="predicted"/>
<dbReference type="EMBL" id="JAVLVT010000006">
    <property type="protein sequence ID" value="MDS1271562.1"/>
    <property type="molecule type" value="Genomic_DNA"/>
</dbReference>
<keyword evidence="2" id="KW-1185">Reference proteome</keyword>
<accession>A0ABU2H978</accession>